<evidence type="ECO:0000313" key="2">
    <source>
        <dbReference type="EMBL" id="GAA3139061.1"/>
    </source>
</evidence>
<dbReference type="EMBL" id="BAAAVM010000032">
    <property type="protein sequence ID" value="GAA3139061.1"/>
    <property type="molecule type" value="Genomic_DNA"/>
</dbReference>
<sequence length="95" mass="9240">MATGQVEAAMVATGRVATGRWWQGGSGRAAGDPAGGGGAGGDRAGGDRADGRAGRPAVSEWPGGGRGCQADAARDQSGAVSVTRHRARYSGMGGV</sequence>
<reference evidence="3" key="1">
    <citation type="journal article" date="2019" name="Int. J. Syst. Evol. Microbiol.">
        <title>The Global Catalogue of Microorganisms (GCM) 10K type strain sequencing project: providing services to taxonomists for standard genome sequencing and annotation.</title>
        <authorList>
            <consortium name="The Broad Institute Genomics Platform"/>
            <consortium name="The Broad Institute Genome Sequencing Center for Infectious Disease"/>
            <person name="Wu L."/>
            <person name="Ma J."/>
        </authorList>
    </citation>
    <scope>NUCLEOTIDE SEQUENCE [LARGE SCALE GENOMIC DNA]</scope>
    <source>
        <strain evidence="3">JCM 11574</strain>
    </source>
</reference>
<comment type="caution">
    <text evidence="2">The sequence shown here is derived from an EMBL/GenBank/DDBJ whole genome shotgun (WGS) entry which is preliminary data.</text>
</comment>
<feature type="region of interest" description="Disordered" evidence="1">
    <location>
        <begin position="21"/>
        <end position="95"/>
    </location>
</feature>
<proteinExistence type="predicted"/>
<dbReference type="Proteomes" id="UP001500893">
    <property type="component" value="Unassembled WGS sequence"/>
</dbReference>
<gene>
    <name evidence="2" type="ORF">GCM10010521_26810</name>
</gene>
<keyword evidence="3" id="KW-1185">Reference proteome</keyword>
<evidence type="ECO:0000256" key="1">
    <source>
        <dbReference type="SAM" id="MobiDB-lite"/>
    </source>
</evidence>
<name>A0ABP6NCD7_9ACTN</name>
<feature type="compositionally biased region" description="Gly residues" evidence="1">
    <location>
        <begin position="22"/>
        <end position="43"/>
    </location>
</feature>
<protein>
    <submittedName>
        <fullName evidence="2">Uncharacterized protein</fullName>
    </submittedName>
</protein>
<evidence type="ECO:0000313" key="3">
    <source>
        <dbReference type="Proteomes" id="UP001500893"/>
    </source>
</evidence>
<accession>A0ABP6NCD7</accession>
<feature type="compositionally biased region" description="Basic and acidic residues" evidence="1">
    <location>
        <begin position="44"/>
        <end position="53"/>
    </location>
</feature>
<organism evidence="2 3">
    <name type="scientific">Streptomyces rameus</name>
    <dbReference type="NCBI Taxonomy" id="68261"/>
    <lineage>
        <taxon>Bacteria</taxon>
        <taxon>Bacillati</taxon>
        <taxon>Actinomycetota</taxon>
        <taxon>Actinomycetes</taxon>
        <taxon>Kitasatosporales</taxon>
        <taxon>Streptomycetaceae</taxon>
        <taxon>Streptomyces</taxon>
    </lineage>
</organism>